<dbReference type="PANTHER" id="PTHR43650">
    <property type="entry name" value="PYROPHOSPHATE--FRUCTOSE 6-PHOSPHATE 1-PHOSPHOTRANSFERASE"/>
    <property type="match status" value="1"/>
</dbReference>
<dbReference type="UniPathway" id="UPA00109">
    <property type="reaction ID" value="UER00182"/>
</dbReference>
<dbReference type="GO" id="GO:0003872">
    <property type="term" value="F:6-phosphofructokinase activity"/>
    <property type="evidence" value="ECO:0007669"/>
    <property type="project" value="InterPro"/>
</dbReference>
<evidence type="ECO:0000256" key="7">
    <source>
        <dbReference type="ARBA" id="ARBA00022842"/>
    </source>
</evidence>
<dbReference type="Pfam" id="PF00365">
    <property type="entry name" value="PFK"/>
    <property type="match status" value="1"/>
</dbReference>
<keyword evidence="5" id="KW-0479">Metal-binding</keyword>
<comment type="similarity">
    <text evidence="9">Belongs to the phosphofructokinase type A (PFKA) family.</text>
</comment>
<dbReference type="PIRSF" id="PIRSF036482">
    <property type="entry name" value="PPi_PFK_TM0289"/>
    <property type="match status" value="1"/>
</dbReference>
<evidence type="ECO:0000256" key="2">
    <source>
        <dbReference type="ARBA" id="ARBA00003138"/>
    </source>
</evidence>
<dbReference type="InterPro" id="IPR000023">
    <property type="entry name" value="Phosphofructokinase_dom"/>
</dbReference>
<reference evidence="12" key="1">
    <citation type="submission" date="2016-03" db="EMBL/GenBank/DDBJ databases">
        <title>Improved glycerol to ethanol conversion by E. coli using a metagenomic fragment isolated from an anaerobic reactor.</title>
        <authorList>
            <person name="Loaces I."/>
            <person name="Rodriguez C."/>
            <person name="Amarelle V."/>
            <person name="Fabiano E."/>
            <person name="Noya F."/>
        </authorList>
    </citation>
    <scope>NUCLEOTIDE SEQUENCE</scope>
</reference>
<dbReference type="InterPro" id="IPR035966">
    <property type="entry name" value="PKF_sf"/>
</dbReference>
<dbReference type="GO" id="GO:0006002">
    <property type="term" value="P:fructose 6-phosphate metabolic process"/>
    <property type="evidence" value="ECO:0007669"/>
    <property type="project" value="InterPro"/>
</dbReference>
<evidence type="ECO:0000256" key="1">
    <source>
        <dbReference type="ARBA" id="ARBA00001946"/>
    </source>
</evidence>
<dbReference type="GO" id="GO:0046872">
    <property type="term" value="F:metal ion binding"/>
    <property type="evidence" value="ECO:0007669"/>
    <property type="project" value="UniProtKB-KW"/>
</dbReference>
<dbReference type="InterPro" id="IPR022953">
    <property type="entry name" value="ATP_PFK"/>
</dbReference>
<dbReference type="PRINTS" id="PR00476">
    <property type="entry name" value="PHFRCTKINASE"/>
</dbReference>
<dbReference type="EMBL" id="KU952095">
    <property type="protein sequence ID" value="ANG65657.1"/>
    <property type="molecule type" value="Genomic_DNA"/>
</dbReference>
<dbReference type="Gene3D" id="3.40.50.460">
    <property type="entry name" value="Phosphofructokinase domain"/>
    <property type="match status" value="1"/>
</dbReference>
<evidence type="ECO:0000256" key="5">
    <source>
        <dbReference type="ARBA" id="ARBA00022723"/>
    </source>
</evidence>
<dbReference type="GO" id="GO:0047334">
    <property type="term" value="F:diphosphate-fructose-6-phosphate 1-phosphotransferase activity"/>
    <property type="evidence" value="ECO:0007669"/>
    <property type="project" value="UniProtKB-EC"/>
</dbReference>
<evidence type="ECO:0000256" key="6">
    <source>
        <dbReference type="ARBA" id="ARBA00022777"/>
    </source>
</evidence>
<name>A0A173DXL0_9BACT</name>
<feature type="domain" description="Phosphofructokinase" evidence="11">
    <location>
        <begin position="5"/>
        <end position="326"/>
    </location>
</feature>
<evidence type="ECO:0000313" key="12">
    <source>
        <dbReference type="EMBL" id="ANG65657.1"/>
    </source>
</evidence>
<comment type="cofactor">
    <cofactor evidence="1">
        <name>Mg(2+)</name>
        <dbReference type="ChEBI" id="CHEBI:18420"/>
    </cofactor>
</comment>
<proteinExistence type="inferred from homology"/>
<evidence type="ECO:0000256" key="8">
    <source>
        <dbReference type="ARBA" id="ARBA00023152"/>
    </source>
</evidence>
<dbReference type="Gene3D" id="3.40.50.450">
    <property type="match status" value="1"/>
</dbReference>
<evidence type="ECO:0000256" key="9">
    <source>
        <dbReference type="ARBA" id="ARBA00038478"/>
    </source>
</evidence>
<evidence type="ECO:0000256" key="10">
    <source>
        <dbReference type="ARBA" id="ARBA00048072"/>
    </source>
</evidence>
<protein>
    <recommendedName>
        <fullName evidence="11">Phosphofructokinase domain-containing protein</fullName>
    </recommendedName>
</protein>
<dbReference type="SUPFAM" id="SSF53784">
    <property type="entry name" value="Phosphofructokinase"/>
    <property type="match status" value="1"/>
</dbReference>
<evidence type="ECO:0000259" key="11">
    <source>
        <dbReference type="Pfam" id="PF00365"/>
    </source>
</evidence>
<evidence type="ECO:0000256" key="3">
    <source>
        <dbReference type="ARBA" id="ARBA00022490"/>
    </source>
</evidence>
<dbReference type="PANTHER" id="PTHR43650:SF1">
    <property type="entry name" value="PYROPHOSPHATE--FRUCTOSE 6-PHOSPHATE 1-PHOSPHOTRANSFERASE SUBUNIT BETA 2"/>
    <property type="match status" value="1"/>
</dbReference>
<keyword evidence="3" id="KW-0963">Cytoplasm</keyword>
<keyword evidence="8" id="KW-0324">Glycolysis</keyword>
<gene>
    <name evidence="12" type="primary">G1_11</name>
</gene>
<dbReference type="GO" id="GO:0009749">
    <property type="term" value="P:response to glucose"/>
    <property type="evidence" value="ECO:0007669"/>
    <property type="project" value="TreeGrafter"/>
</dbReference>
<dbReference type="InterPro" id="IPR011403">
    <property type="entry name" value="PPi-PFK_TM0289"/>
</dbReference>
<comment type="catalytic activity">
    <reaction evidence="10">
        <text>beta-D-fructose 6-phosphate + diphosphate = beta-D-fructose 1,6-bisphosphate + phosphate + H(+)</text>
        <dbReference type="Rhea" id="RHEA:13613"/>
        <dbReference type="ChEBI" id="CHEBI:15378"/>
        <dbReference type="ChEBI" id="CHEBI:32966"/>
        <dbReference type="ChEBI" id="CHEBI:33019"/>
        <dbReference type="ChEBI" id="CHEBI:43474"/>
        <dbReference type="ChEBI" id="CHEBI:57634"/>
        <dbReference type="EC" id="2.7.1.90"/>
    </reaction>
</comment>
<keyword evidence="7" id="KW-0460">Magnesium</keyword>
<keyword evidence="6" id="KW-0418">Kinase</keyword>
<keyword evidence="4" id="KW-0808">Transferase</keyword>
<comment type="function">
    <text evidence="2">Catalyzes the phosphorylation of D-fructose 6-phosphate, the first committing step of glycolysis. Uses inorganic phosphate (PPi) as phosphoryl donor instead of ATP like common ATP-dependent phosphofructokinases (ATP-PFKs), which renders the reaction reversible, and can thus function both in glycolysis and gluconeogenesis. Consistently, PPi-PFK can replace the enzymes of both the forward (ATP-PFK) and reverse (fructose-bisphosphatase (FBPase)) reactions.</text>
</comment>
<evidence type="ECO:0000256" key="4">
    <source>
        <dbReference type="ARBA" id="ARBA00022679"/>
    </source>
</evidence>
<dbReference type="AlphaFoldDB" id="A0A173DXL0"/>
<sequence length="410" mass="45847">MRESIVILAGGGPAPGINTVEGTIAKAFMAEGYRVLGLHGGYSGIFSASPSYIEFNFALADSIFNRGGSFLQMSRYKPTQEDFDRYFNLKFFQQNNVRLLVTIGGDDTASTANRIGKFLREKKYPIQNIHVPKTIDNDLPLPMNTPTFGFNSAKAEGTRIATTVYEDARTSGNWFIVSAMGRSAGHLALGIGASCHYPMIIIPEMFNKTEITVDKILRLSVSAIVKRKLRGIEYGGIIVSEGVFHMLSDEQLEATGIKFTYDDHGHPELGKISKAQLFNDMLEIKLKELGMKIKTRPVEIGYDIRCQQPIAFDLFYCSQLGAGVYELFSKGETGCMVFVDQTGAIKPLYLEELQDPETGKIPPRLVDIDGDQAQMVFKHLLNYITPRDYGNAKQYLENPEDYDFYKILNW</sequence>
<organism evidence="12">
    <name type="scientific">uncultured bacterium G1</name>
    <dbReference type="NCBI Taxonomy" id="1821258"/>
    <lineage>
        <taxon>Bacteria</taxon>
        <taxon>environmental samples</taxon>
    </lineage>
</organism>
<accession>A0A173DXL0</accession>
<dbReference type="GO" id="GO:0005829">
    <property type="term" value="C:cytosol"/>
    <property type="evidence" value="ECO:0007669"/>
    <property type="project" value="TreeGrafter"/>
</dbReference>